<dbReference type="CDD" id="cd24049">
    <property type="entry name" value="ASKHA_NBD_PilM"/>
    <property type="match status" value="1"/>
</dbReference>
<dbReference type="SUPFAM" id="SSF53067">
    <property type="entry name" value="Actin-like ATPase domain"/>
    <property type="match status" value="2"/>
</dbReference>
<evidence type="ECO:0008006" key="3">
    <source>
        <dbReference type="Google" id="ProtNLM"/>
    </source>
</evidence>
<dbReference type="Pfam" id="PF11104">
    <property type="entry name" value="PilM_2"/>
    <property type="match status" value="1"/>
</dbReference>
<dbReference type="Gene3D" id="3.30.1490.300">
    <property type="match status" value="1"/>
</dbReference>
<reference evidence="1 2" key="1">
    <citation type="submission" date="2017-09" db="EMBL/GenBank/DDBJ databases">
        <title>Depth-based differentiation of microbial function through sediment-hosted aquifers and enrichment of novel symbionts in the deep terrestrial subsurface.</title>
        <authorList>
            <person name="Probst A.J."/>
            <person name="Ladd B."/>
            <person name="Jarett J.K."/>
            <person name="Geller-Mcgrath D.E."/>
            <person name="Sieber C.M."/>
            <person name="Emerson J.B."/>
            <person name="Anantharaman K."/>
            <person name="Thomas B.C."/>
            <person name="Malmstrom R."/>
            <person name="Stieglmeier M."/>
            <person name="Klingl A."/>
            <person name="Woyke T."/>
            <person name="Ryan C.M."/>
            <person name="Banfield J.F."/>
        </authorList>
    </citation>
    <scope>NUCLEOTIDE SEQUENCE [LARGE SCALE GENOMIC DNA]</scope>
    <source>
        <strain evidence="1">CG15_BIG_FIL_POST_REV_8_21_14_020_45_12</strain>
    </source>
</reference>
<dbReference type="Proteomes" id="UP000230292">
    <property type="component" value="Unassembled WGS sequence"/>
</dbReference>
<dbReference type="InterPro" id="IPR050696">
    <property type="entry name" value="FtsA/MreB"/>
</dbReference>
<proteinExistence type="predicted"/>
<dbReference type="Gene3D" id="3.30.420.40">
    <property type="match status" value="2"/>
</dbReference>
<organism evidence="1 2">
    <name type="scientific">Candidatus Kerfeldbacteria bacterium CG15_BIG_FIL_POST_REV_8_21_14_020_45_12</name>
    <dbReference type="NCBI Taxonomy" id="2014247"/>
    <lineage>
        <taxon>Bacteria</taxon>
        <taxon>Candidatus Kerfeldiibacteriota</taxon>
    </lineage>
</organism>
<name>A0A2M7H407_9BACT</name>
<dbReference type="InterPro" id="IPR043129">
    <property type="entry name" value="ATPase_NBD"/>
</dbReference>
<dbReference type="PANTHER" id="PTHR32432">
    <property type="entry name" value="CELL DIVISION PROTEIN FTSA-RELATED"/>
    <property type="match status" value="1"/>
</dbReference>
<dbReference type="EMBL" id="PFGC01000033">
    <property type="protein sequence ID" value="PIW36970.1"/>
    <property type="molecule type" value="Genomic_DNA"/>
</dbReference>
<protein>
    <recommendedName>
        <fullName evidence="3">SHS2 domain-containing protein</fullName>
    </recommendedName>
</protein>
<dbReference type="PANTHER" id="PTHR32432:SF3">
    <property type="entry name" value="ETHANOLAMINE UTILIZATION PROTEIN EUTJ"/>
    <property type="match status" value="1"/>
</dbReference>
<sequence>MPCAYDRIRTSLAYIIIASIGLNNESGLINQPTFRILKFAQRKNTFSEMIDFRHMRAVGIDIAENAVAVAEIRQRFGAYTLRAANYISSSTPLVKDGLFINLSELTKNLRLALDQASPQAIKIGGAHFSVPVSVVFTHVFSFPRELDAKAIHEGIEVQFSEYFPFDMESAAYDWKVVQESDQTQMVLVAACDRQYVDQIVQLARSLQIEIAGIDIENIACSRTVLPELNSIDTALLVDLGPRVTAISIFGQEGLQSTLVLEIGCDKLNKLIADKFSITYQQADIFKHDLPTMDKTSQPYRDALELIYHHLHPVVEEIKRSIRFFEGSRKRSVESVIITGEGSRLGDIGEYLSKKIDHPVQLAAPLQRLKPQQLVTEDLATRHATAIGLALGGADRRFEANRYTINRYIDTSIL</sequence>
<evidence type="ECO:0000313" key="1">
    <source>
        <dbReference type="EMBL" id="PIW36970.1"/>
    </source>
</evidence>
<gene>
    <name evidence="1" type="ORF">COW24_02560</name>
</gene>
<comment type="caution">
    <text evidence="1">The sequence shown here is derived from an EMBL/GenBank/DDBJ whole genome shotgun (WGS) entry which is preliminary data.</text>
</comment>
<dbReference type="AlphaFoldDB" id="A0A2M7H407"/>
<accession>A0A2M7H407</accession>
<evidence type="ECO:0000313" key="2">
    <source>
        <dbReference type="Proteomes" id="UP000230292"/>
    </source>
</evidence>
<dbReference type="InterPro" id="IPR005883">
    <property type="entry name" value="PilM"/>
</dbReference>